<protein>
    <submittedName>
        <fullName evidence="1">Uncharacterized protein</fullName>
    </submittedName>
</protein>
<name>A0AAN7Z2L1_9PEZI</name>
<organism evidence="1 2">
    <name type="scientific">Xylaria bambusicola</name>
    <dbReference type="NCBI Taxonomy" id="326684"/>
    <lineage>
        <taxon>Eukaryota</taxon>
        <taxon>Fungi</taxon>
        <taxon>Dikarya</taxon>
        <taxon>Ascomycota</taxon>
        <taxon>Pezizomycotina</taxon>
        <taxon>Sordariomycetes</taxon>
        <taxon>Xylariomycetidae</taxon>
        <taxon>Xylariales</taxon>
        <taxon>Xylariaceae</taxon>
        <taxon>Xylaria</taxon>
    </lineage>
</organism>
<evidence type="ECO:0000313" key="1">
    <source>
        <dbReference type="EMBL" id="KAK5624803.1"/>
    </source>
</evidence>
<accession>A0AAN7Z2L1</accession>
<dbReference type="Proteomes" id="UP001305414">
    <property type="component" value="Unassembled WGS sequence"/>
</dbReference>
<evidence type="ECO:0000313" key="2">
    <source>
        <dbReference type="Proteomes" id="UP001305414"/>
    </source>
</evidence>
<dbReference type="AlphaFoldDB" id="A0AAN7Z2L1"/>
<reference evidence="1 2" key="1">
    <citation type="submission" date="2023-10" db="EMBL/GenBank/DDBJ databases">
        <title>Draft genome sequence of Xylaria bambusicola isolate GMP-LS, the root and basal stem rot pathogen of sugarcane in Indonesia.</title>
        <authorList>
            <person name="Selvaraj P."/>
            <person name="Muralishankar V."/>
            <person name="Muruganantham S."/>
            <person name="Sp S."/>
            <person name="Haryani S."/>
            <person name="Lau K.J.X."/>
            <person name="Naqvi N.I."/>
        </authorList>
    </citation>
    <scope>NUCLEOTIDE SEQUENCE [LARGE SCALE GENOMIC DNA]</scope>
    <source>
        <strain evidence="1">GMP-LS</strain>
    </source>
</reference>
<dbReference type="EMBL" id="JAWHQM010000001">
    <property type="protein sequence ID" value="KAK5624803.1"/>
    <property type="molecule type" value="Genomic_DNA"/>
</dbReference>
<sequence>MATIRSYPALDLIVAFFDRLDAIVVGAIFVGNLVLNEANLFGEVSHAVDELLEDDGRVLSLDGRRHLLHEVYGEIVSGHWC</sequence>
<proteinExistence type="predicted"/>
<keyword evidence="2" id="KW-1185">Reference proteome</keyword>
<gene>
    <name evidence="1" type="ORF">RRF57_000519</name>
</gene>
<comment type="caution">
    <text evidence="1">The sequence shown here is derived from an EMBL/GenBank/DDBJ whole genome shotgun (WGS) entry which is preliminary data.</text>
</comment>